<comment type="caution">
    <text evidence="1">The sequence shown here is derived from an EMBL/GenBank/DDBJ whole genome shotgun (WGS) entry which is preliminary data.</text>
</comment>
<sequence>MRLPSCYHFRINRRPLGKKRKTVSKTDAEEVYPIHCLDQPTTVRQSMRTWVMCFNDVLMAPRLHEALCHLLEMGDWKKLGTRLRIRKDGLLEAYAPKNYSHENPACTFFFDAHYDCRVESHPAGMYFSRSSQRAFTQTYPAKFPPAMMHPEFPTTVQEIIDRKLPQLILHILAFSNATLVTISMPANMMDQAGFKSLLENWSLVLAGRQEGVALVYGPYKDVLQELVRQAQEKGAVERVEAAGEAFRHHSTMTDWWRRRRDPAVQRRMVYVPKAILDELLGQMRRDIARILEDEDQWPRPIVSDAVLLLAWLTKLQGGDGGKTRAVTARIMFNLRHRLSLLRDPSGDYLQTLTLPVLSTLVAEDVAKSAGHIALLHKRNVDGQTSEHRLLSLAATMLERKKGGRESFRGRARVGGAASLDYCNLTWLHLLSAADFSPAVLPCGKGGLGSDGPRYNAPGTMTTAYALDAATRRPRDAMCQVIGKDSKGHLWMLCQLEPDVWVRLEEELYRLQKGFHSPVSGNSPRFESIGRW</sequence>
<gene>
    <name evidence="1" type="ORF">E4U42_000420</name>
</gene>
<protein>
    <submittedName>
        <fullName evidence="1">Uncharacterized protein</fullName>
    </submittedName>
</protein>
<evidence type="ECO:0000313" key="1">
    <source>
        <dbReference type="EMBL" id="KAG5914575.1"/>
    </source>
</evidence>
<name>A0A8K0NFL6_9HYPO</name>
<dbReference type="AlphaFoldDB" id="A0A8K0NFL6"/>
<keyword evidence="2" id="KW-1185">Reference proteome</keyword>
<dbReference type="EMBL" id="SRPY01001097">
    <property type="protein sequence ID" value="KAG5914575.1"/>
    <property type="molecule type" value="Genomic_DNA"/>
</dbReference>
<proteinExistence type="predicted"/>
<accession>A0A8K0NFL6</accession>
<organism evidence="1 2">
    <name type="scientific">Claviceps africana</name>
    <dbReference type="NCBI Taxonomy" id="83212"/>
    <lineage>
        <taxon>Eukaryota</taxon>
        <taxon>Fungi</taxon>
        <taxon>Dikarya</taxon>
        <taxon>Ascomycota</taxon>
        <taxon>Pezizomycotina</taxon>
        <taxon>Sordariomycetes</taxon>
        <taxon>Hypocreomycetidae</taxon>
        <taxon>Hypocreales</taxon>
        <taxon>Clavicipitaceae</taxon>
        <taxon>Claviceps</taxon>
    </lineage>
</organism>
<evidence type="ECO:0000313" key="2">
    <source>
        <dbReference type="Proteomes" id="UP000811619"/>
    </source>
</evidence>
<dbReference type="OrthoDB" id="21502at2759"/>
<dbReference type="Proteomes" id="UP000811619">
    <property type="component" value="Unassembled WGS sequence"/>
</dbReference>
<reference evidence="1" key="1">
    <citation type="journal article" date="2020" name="bioRxiv">
        <title>Whole genome comparisons of ergot fungi reveals the divergence and evolution of species within the genus Claviceps are the result of varying mechanisms driving genome evolution and host range expansion.</title>
        <authorList>
            <person name="Wyka S.A."/>
            <person name="Mondo S.J."/>
            <person name="Liu M."/>
            <person name="Dettman J."/>
            <person name="Nalam V."/>
            <person name="Broders K.D."/>
        </authorList>
    </citation>
    <scope>NUCLEOTIDE SEQUENCE</scope>
    <source>
        <strain evidence="1">CCC 489</strain>
    </source>
</reference>